<evidence type="ECO:0000256" key="5">
    <source>
        <dbReference type="SAM" id="Phobius"/>
    </source>
</evidence>
<evidence type="ECO:0000256" key="1">
    <source>
        <dbReference type="ARBA" id="ARBA00004141"/>
    </source>
</evidence>
<dbReference type="Proteomes" id="UP000663814">
    <property type="component" value="Unassembled WGS sequence"/>
</dbReference>
<dbReference type="Pfam" id="PF09685">
    <property type="entry name" value="MamF_MmsF"/>
    <property type="match status" value="1"/>
</dbReference>
<feature type="transmembrane region" description="Helical" evidence="5">
    <location>
        <begin position="61"/>
        <end position="93"/>
    </location>
</feature>
<gene>
    <name evidence="6" type="ORF">I4W93_002630</name>
</gene>
<reference evidence="6 7" key="1">
    <citation type="submission" date="2020-12" db="EMBL/GenBank/DDBJ databases">
        <authorList>
            <person name="Ruan W."/>
            <person name="Khan S.A."/>
            <person name="Jeon C.O."/>
        </authorList>
    </citation>
    <scope>NUCLEOTIDE SEQUENCE [LARGE SCALE GENOMIC DNA]</scope>
    <source>
        <strain evidence="6 7">MA-13</strain>
    </source>
</reference>
<evidence type="ECO:0000313" key="7">
    <source>
        <dbReference type="Proteomes" id="UP000663814"/>
    </source>
</evidence>
<keyword evidence="4 5" id="KW-0472">Membrane</keyword>
<evidence type="ECO:0000256" key="4">
    <source>
        <dbReference type="ARBA" id="ARBA00023136"/>
    </source>
</evidence>
<protein>
    <recommendedName>
        <fullName evidence="8">Transmembrane protein</fullName>
    </recommendedName>
</protein>
<evidence type="ECO:0000313" key="6">
    <source>
        <dbReference type="EMBL" id="MBZ9610485.1"/>
    </source>
</evidence>
<accession>A0ABS7X5U2</accession>
<keyword evidence="3 5" id="KW-1133">Transmembrane helix</keyword>
<keyword evidence="7" id="KW-1185">Reference proteome</keyword>
<dbReference type="EMBL" id="JAERPS020000001">
    <property type="protein sequence ID" value="MBZ9610485.1"/>
    <property type="molecule type" value="Genomic_DNA"/>
</dbReference>
<feature type="transmembrane region" description="Helical" evidence="5">
    <location>
        <begin position="20"/>
        <end position="41"/>
    </location>
</feature>
<dbReference type="InterPro" id="IPR019109">
    <property type="entry name" value="MamF_MmsF"/>
</dbReference>
<keyword evidence="2 5" id="KW-0812">Transmembrane</keyword>
<evidence type="ECO:0000256" key="2">
    <source>
        <dbReference type="ARBA" id="ARBA00022692"/>
    </source>
</evidence>
<dbReference type="RefSeq" id="WP_205309982.1">
    <property type="nucleotide sequence ID" value="NZ_JAERPS020000001.1"/>
</dbReference>
<evidence type="ECO:0000256" key="3">
    <source>
        <dbReference type="ARBA" id="ARBA00022989"/>
    </source>
</evidence>
<comment type="subcellular location">
    <subcellularLocation>
        <location evidence="1">Membrane</location>
        <topology evidence="1">Multi-pass membrane protein</topology>
    </subcellularLocation>
</comment>
<comment type="caution">
    <text evidence="6">The sequence shown here is derived from an EMBL/GenBank/DDBJ whole genome shotgun (WGS) entry which is preliminary data.</text>
</comment>
<evidence type="ECO:0008006" key="8">
    <source>
        <dbReference type="Google" id="ProtNLM"/>
    </source>
</evidence>
<proteinExistence type="predicted"/>
<name>A0ABS7X5U2_9GAMM</name>
<organism evidence="6 7">
    <name type="scientific">Rheinheimera maricola</name>
    <dbReference type="NCBI Taxonomy" id="2793282"/>
    <lineage>
        <taxon>Bacteria</taxon>
        <taxon>Pseudomonadati</taxon>
        <taxon>Pseudomonadota</taxon>
        <taxon>Gammaproteobacteria</taxon>
        <taxon>Chromatiales</taxon>
        <taxon>Chromatiaceae</taxon>
        <taxon>Rheinheimera</taxon>
    </lineage>
</organism>
<reference evidence="6 7" key="2">
    <citation type="submission" date="2021-08" db="EMBL/GenBank/DDBJ databases">
        <title>Rheinheimera aquimaris sp. nov., isolated from seawater of the East Sea in Korea.</title>
        <authorList>
            <person name="Kim K.H."/>
            <person name="Wenting R."/>
            <person name="Kim K.R."/>
            <person name="Jeon C.O."/>
        </authorList>
    </citation>
    <scope>NUCLEOTIDE SEQUENCE [LARGE SCALE GENOMIC DNA]</scope>
    <source>
        <strain evidence="6 7">MA-13</strain>
    </source>
</reference>
<sequence>MNDINAAPAVNSSTAKLVYILYLVGLVFGITGIIGVIVAYVNKDDGPEWLQSHYRFQIRTFWMGFVYLLVGTVLAMILIGWLVLLFWVVWLIIRSVKGLKQLGLQQPVQDEKTWLF</sequence>